<dbReference type="PANTHER" id="PTHR44936:SF10">
    <property type="entry name" value="SENSOR PROTEIN RSTB"/>
    <property type="match status" value="1"/>
</dbReference>
<dbReference type="Gene3D" id="3.30.565.10">
    <property type="entry name" value="Histidine kinase-like ATPase, C-terminal domain"/>
    <property type="match status" value="1"/>
</dbReference>
<feature type="domain" description="Histidine kinase" evidence="8">
    <location>
        <begin position="397"/>
        <end position="599"/>
    </location>
</feature>
<keyword evidence="7" id="KW-0472">Membrane</keyword>
<dbReference type="PROSITE" id="PS50109">
    <property type="entry name" value="HIS_KIN"/>
    <property type="match status" value="1"/>
</dbReference>
<dbReference type="InterPro" id="IPR050980">
    <property type="entry name" value="2C_sensor_his_kinase"/>
</dbReference>
<evidence type="ECO:0000256" key="2">
    <source>
        <dbReference type="ARBA" id="ARBA00012438"/>
    </source>
</evidence>
<dbReference type="InterPro" id="IPR004358">
    <property type="entry name" value="Sig_transdc_His_kin-like_C"/>
</dbReference>
<dbReference type="Gene3D" id="3.30.450.20">
    <property type="entry name" value="PAS domain"/>
    <property type="match status" value="1"/>
</dbReference>
<protein>
    <recommendedName>
        <fullName evidence="2">histidine kinase</fullName>
        <ecNumber evidence="2">2.7.13.3</ecNumber>
    </recommendedName>
</protein>
<feature type="transmembrane region" description="Helical" evidence="7">
    <location>
        <begin position="111"/>
        <end position="133"/>
    </location>
</feature>
<evidence type="ECO:0000313" key="10">
    <source>
        <dbReference type="EMBL" id="TQQ80797.1"/>
    </source>
</evidence>
<feature type="transmembrane region" description="Helical" evidence="7">
    <location>
        <begin position="227"/>
        <end position="247"/>
    </location>
</feature>
<dbReference type="PROSITE" id="PS50113">
    <property type="entry name" value="PAC"/>
    <property type="match status" value="1"/>
</dbReference>
<keyword evidence="3" id="KW-0808">Transferase</keyword>
<keyword evidence="7" id="KW-1133">Transmembrane helix</keyword>
<comment type="catalytic activity">
    <reaction evidence="1">
        <text>ATP + protein L-histidine = ADP + protein N-phospho-L-histidine.</text>
        <dbReference type="EC" id="2.7.13.3"/>
    </reaction>
</comment>
<dbReference type="Proteomes" id="UP000315385">
    <property type="component" value="Unassembled WGS sequence"/>
</dbReference>
<evidence type="ECO:0000256" key="4">
    <source>
        <dbReference type="ARBA" id="ARBA00022741"/>
    </source>
</evidence>
<evidence type="ECO:0000256" key="7">
    <source>
        <dbReference type="SAM" id="Phobius"/>
    </source>
</evidence>
<feature type="transmembrane region" description="Helical" evidence="7">
    <location>
        <begin position="145"/>
        <end position="163"/>
    </location>
</feature>
<dbReference type="GO" id="GO:0004673">
    <property type="term" value="F:protein histidine kinase activity"/>
    <property type="evidence" value="ECO:0007669"/>
    <property type="project" value="UniProtKB-EC"/>
</dbReference>
<dbReference type="PRINTS" id="PR00344">
    <property type="entry name" value="BCTRLSENSOR"/>
</dbReference>
<reference evidence="10 11" key="1">
    <citation type="submission" date="2019-02" db="EMBL/GenBank/DDBJ databases">
        <title>Halonotius sp. a new haloqrchaeon isolated from saline water.</title>
        <authorList>
            <person name="Duran-Viseras A."/>
            <person name="Sanchez-Porro C."/>
            <person name="Ventosa A."/>
        </authorList>
    </citation>
    <scope>NUCLEOTIDE SEQUENCE [LARGE SCALE GENOMIC DNA]</scope>
    <source>
        <strain evidence="10 11">F9-27</strain>
    </source>
</reference>
<dbReference type="SMART" id="SM00387">
    <property type="entry name" value="HATPase_c"/>
    <property type="match status" value="1"/>
</dbReference>
<proteinExistence type="predicted"/>
<dbReference type="InterPro" id="IPR036890">
    <property type="entry name" value="HATPase_C_sf"/>
</dbReference>
<comment type="caution">
    <text evidence="10">The sequence shown here is derived from an EMBL/GenBank/DDBJ whole genome shotgun (WGS) entry which is preliminary data.</text>
</comment>
<evidence type="ECO:0000256" key="3">
    <source>
        <dbReference type="ARBA" id="ARBA00022679"/>
    </source>
</evidence>
<keyword evidence="11" id="KW-1185">Reference proteome</keyword>
<feature type="transmembrane region" description="Helical" evidence="7">
    <location>
        <begin position="191"/>
        <end position="215"/>
    </location>
</feature>
<keyword evidence="4" id="KW-0547">Nucleotide-binding</keyword>
<feature type="transmembrane region" description="Helical" evidence="7">
    <location>
        <begin position="53"/>
        <end position="72"/>
    </location>
</feature>
<dbReference type="Pfam" id="PF02518">
    <property type="entry name" value="HATPase_c"/>
    <property type="match status" value="1"/>
</dbReference>
<accession>A0A544QPE3</accession>
<evidence type="ECO:0000259" key="8">
    <source>
        <dbReference type="PROSITE" id="PS50109"/>
    </source>
</evidence>
<dbReference type="SUPFAM" id="SSF55874">
    <property type="entry name" value="ATPase domain of HSP90 chaperone/DNA topoisomerase II/histidine kinase"/>
    <property type="match status" value="1"/>
</dbReference>
<dbReference type="InterPro" id="IPR005467">
    <property type="entry name" value="His_kinase_dom"/>
</dbReference>
<dbReference type="InterPro" id="IPR003594">
    <property type="entry name" value="HATPase_dom"/>
</dbReference>
<dbReference type="SUPFAM" id="SSF55785">
    <property type="entry name" value="PYP-like sensor domain (PAS domain)"/>
    <property type="match status" value="1"/>
</dbReference>
<dbReference type="InterPro" id="IPR000014">
    <property type="entry name" value="PAS"/>
</dbReference>
<feature type="domain" description="PAC" evidence="9">
    <location>
        <begin position="334"/>
        <end position="393"/>
    </location>
</feature>
<evidence type="ECO:0000259" key="9">
    <source>
        <dbReference type="PROSITE" id="PS50113"/>
    </source>
</evidence>
<dbReference type="PANTHER" id="PTHR44936">
    <property type="entry name" value="SENSOR PROTEIN CREC"/>
    <property type="match status" value="1"/>
</dbReference>
<dbReference type="InterPro" id="IPR035965">
    <property type="entry name" value="PAS-like_dom_sf"/>
</dbReference>
<keyword evidence="6" id="KW-0067">ATP-binding</keyword>
<dbReference type="InterPro" id="IPR000700">
    <property type="entry name" value="PAS-assoc_C"/>
</dbReference>
<dbReference type="EMBL" id="SESI01000002">
    <property type="protein sequence ID" value="TQQ80797.1"/>
    <property type="molecule type" value="Genomic_DNA"/>
</dbReference>
<organism evidence="10 11">
    <name type="scientific">Halonotius roseus</name>
    <dbReference type="NCBI Taxonomy" id="2511997"/>
    <lineage>
        <taxon>Archaea</taxon>
        <taxon>Methanobacteriati</taxon>
        <taxon>Methanobacteriota</taxon>
        <taxon>Stenosarchaea group</taxon>
        <taxon>Halobacteria</taxon>
        <taxon>Halobacteriales</taxon>
        <taxon>Haloferacaceae</taxon>
        <taxon>Halonotius</taxon>
    </lineage>
</organism>
<evidence type="ECO:0000256" key="6">
    <source>
        <dbReference type="ARBA" id="ARBA00022840"/>
    </source>
</evidence>
<dbReference type="SMART" id="SM00091">
    <property type="entry name" value="PAS"/>
    <property type="match status" value="1"/>
</dbReference>
<keyword evidence="7" id="KW-0812">Transmembrane</keyword>
<dbReference type="GO" id="GO:0005524">
    <property type="term" value="F:ATP binding"/>
    <property type="evidence" value="ECO:0007669"/>
    <property type="project" value="UniProtKB-KW"/>
</dbReference>
<evidence type="ECO:0000256" key="1">
    <source>
        <dbReference type="ARBA" id="ARBA00000085"/>
    </source>
</evidence>
<dbReference type="InterPro" id="IPR031621">
    <property type="entry name" value="HisKA_7TM"/>
</dbReference>
<dbReference type="EC" id="2.7.13.3" evidence="2"/>
<evidence type="ECO:0000313" key="11">
    <source>
        <dbReference type="Proteomes" id="UP000315385"/>
    </source>
</evidence>
<keyword evidence="5" id="KW-0418">Kinase</keyword>
<name>A0A544QPE3_9EURY</name>
<dbReference type="Pfam" id="PF16927">
    <property type="entry name" value="HisKA_7TM"/>
    <property type="match status" value="1"/>
</dbReference>
<dbReference type="CDD" id="cd00130">
    <property type="entry name" value="PAS"/>
    <property type="match status" value="1"/>
</dbReference>
<sequence length="602" mass="65399">MSEERSEPRESREPRAFSVSAVVSVASSITAYRHESLCDERPIPQSVLSAFSWPAAASLASGLLSVGFIAFVWPYREEDGARLFMAMIGAITLWAVSYGVALLVFDPTLRFLLEIPIWLGTCFTSLLFLAFALEYTGRKDAVRSPAMGALVALMVGFVALIATNPRHQLVWQNYRIEPTLGAATVAHTTEAWLLLILMTLMILTAGAVLILIETFMSYGQLYRSQTLALALSPLPVIPGILLWLFNVGPVPNLNLAPLLFPLHLGLDMYAFFRRNMFELTPAARRTGDQTAIDDLGIGIIIVDDDQRVINANDAATAIVETPKPDFLGKSLDSIELEIDLAGDDQRIRHGDTRTRDYAVTVSPIEDSADSTVGHTITLQDITTERQREQRLAVLNRILRHNLRNDLNVASGYLEVVADGVDDEGYADMLETAKRNTDSVLELGDKARMVERTLETEDMGTEPIPVADLVDHIADQLVADHGGSVANEVSKAFAVETNRQLLESVLANLIENGLEHGGCSVTVSATTTGSTARIEVSDSGDGIPEHELSVIEEGKETDLEHGSGIGLWLVEWGATALGGNVSYEIDATGTTATVELPDVVDSE</sequence>
<evidence type="ECO:0000256" key="5">
    <source>
        <dbReference type="ARBA" id="ARBA00022777"/>
    </source>
</evidence>
<feature type="transmembrane region" description="Helical" evidence="7">
    <location>
        <begin position="84"/>
        <end position="105"/>
    </location>
</feature>
<gene>
    <name evidence="10" type="ORF">EWF95_09995</name>
</gene>
<dbReference type="AlphaFoldDB" id="A0A544QPE3"/>